<dbReference type="PANTHER" id="PTHR43245">
    <property type="entry name" value="BIFUNCTIONAL POLYMYXIN RESISTANCE PROTEIN ARNA"/>
    <property type="match status" value="1"/>
</dbReference>
<dbReference type="InterPro" id="IPR036291">
    <property type="entry name" value="NAD(P)-bd_dom_sf"/>
</dbReference>
<evidence type="ECO:0000259" key="1">
    <source>
        <dbReference type="Pfam" id="PF01370"/>
    </source>
</evidence>
<comment type="caution">
    <text evidence="2">The sequence shown here is derived from an EMBL/GenBank/DDBJ whole genome shotgun (WGS) entry which is preliminary data.</text>
</comment>
<dbReference type="Gene3D" id="3.40.50.720">
    <property type="entry name" value="NAD(P)-binding Rossmann-like Domain"/>
    <property type="match status" value="1"/>
</dbReference>
<proteinExistence type="predicted"/>
<sequence length="327" mass="34442">MRDTAAGHVTGTAPVTGDGLAGPRPVVAVLGANGSIGRHVVSAFETTGYRVLAVVRKRPRAAAGRACVALDASTASGTEIAEVLTTAGARVVVNAAGGWFASAEENQHAHVELVERLLAAAALLPVPPRLVQIGSVHEYGPVPHGTVIHESYEPTPATPYARSKLAGTQAVLRATRAGHVHGIVLRAVNVFGPDAAAGSFLGSVVRRLRDLPAGERLRLEVSRDRRDFVDVRDMADAVVRAAESPVSGRTVNIGRGEALDMRRMLELLVAEAGRGPGVLELTTRSVRSNGGSWTQADVRLANRLLGWAPKTSLRQSLRDMWEAATGR</sequence>
<dbReference type="CDD" id="cd08946">
    <property type="entry name" value="SDR_e"/>
    <property type="match status" value="1"/>
</dbReference>
<dbReference type="Proteomes" id="UP001589709">
    <property type="component" value="Unassembled WGS sequence"/>
</dbReference>
<protein>
    <submittedName>
        <fullName evidence="2">NAD-dependent epimerase/dehydratase family protein</fullName>
    </submittedName>
</protein>
<reference evidence="2 3" key="1">
    <citation type="submission" date="2024-09" db="EMBL/GenBank/DDBJ databases">
        <authorList>
            <person name="Sun Q."/>
            <person name="Mori K."/>
        </authorList>
    </citation>
    <scope>NUCLEOTIDE SEQUENCE [LARGE SCALE GENOMIC DNA]</scope>
    <source>
        <strain evidence="2 3">JCM 6917</strain>
    </source>
</reference>
<feature type="domain" description="NAD-dependent epimerase/dehydratase" evidence="1">
    <location>
        <begin position="27"/>
        <end position="254"/>
    </location>
</feature>
<keyword evidence="3" id="KW-1185">Reference proteome</keyword>
<dbReference type="RefSeq" id="WP_381350000.1">
    <property type="nucleotide sequence ID" value="NZ_JBHMCY010000083.1"/>
</dbReference>
<dbReference type="InterPro" id="IPR050177">
    <property type="entry name" value="Lipid_A_modif_metabolic_enz"/>
</dbReference>
<accession>A0ABV5N9F0</accession>
<dbReference type="EMBL" id="JBHMCY010000083">
    <property type="protein sequence ID" value="MFB9466925.1"/>
    <property type="molecule type" value="Genomic_DNA"/>
</dbReference>
<evidence type="ECO:0000313" key="3">
    <source>
        <dbReference type="Proteomes" id="UP001589709"/>
    </source>
</evidence>
<name>A0ABV5N9F0_9ACTN</name>
<dbReference type="Pfam" id="PF01370">
    <property type="entry name" value="Epimerase"/>
    <property type="match status" value="1"/>
</dbReference>
<gene>
    <name evidence="2" type="ORF">ACFF45_30570</name>
</gene>
<dbReference type="SUPFAM" id="SSF51735">
    <property type="entry name" value="NAD(P)-binding Rossmann-fold domains"/>
    <property type="match status" value="1"/>
</dbReference>
<organism evidence="2 3">
    <name type="scientific">Streptomyces cinereospinus</name>
    <dbReference type="NCBI Taxonomy" id="285561"/>
    <lineage>
        <taxon>Bacteria</taxon>
        <taxon>Bacillati</taxon>
        <taxon>Actinomycetota</taxon>
        <taxon>Actinomycetes</taxon>
        <taxon>Kitasatosporales</taxon>
        <taxon>Streptomycetaceae</taxon>
        <taxon>Streptomyces</taxon>
    </lineage>
</organism>
<dbReference type="InterPro" id="IPR001509">
    <property type="entry name" value="Epimerase_deHydtase"/>
</dbReference>
<evidence type="ECO:0000313" key="2">
    <source>
        <dbReference type="EMBL" id="MFB9466925.1"/>
    </source>
</evidence>